<proteinExistence type="predicted"/>
<name>A0A0A8YVB4_ARUDO</name>
<reference evidence="1" key="2">
    <citation type="journal article" date="2015" name="Data Brief">
        <title>Shoot transcriptome of the giant reed, Arundo donax.</title>
        <authorList>
            <person name="Barrero R.A."/>
            <person name="Guerrero F.D."/>
            <person name="Moolhuijzen P."/>
            <person name="Goolsby J.A."/>
            <person name="Tidwell J."/>
            <person name="Bellgard S.E."/>
            <person name="Bellgard M.I."/>
        </authorList>
    </citation>
    <scope>NUCLEOTIDE SEQUENCE</scope>
    <source>
        <tissue evidence="1">Shoot tissue taken approximately 20 cm above the soil surface</tissue>
    </source>
</reference>
<sequence>MPPLDVGIEDGISYKVLRVVP</sequence>
<reference evidence="1" key="1">
    <citation type="submission" date="2014-09" db="EMBL/GenBank/DDBJ databases">
        <authorList>
            <person name="Magalhaes I.L.F."/>
            <person name="Oliveira U."/>
            <person name="Santos F.R."/>
            <person name="Vidigal T.H.D.A."/>
            <person name="Brescovit A.D."/>
            <person name="Santos A.J."/>
        </authorList>
    </citation>
    <scope>NUCLEOTIDE SEQUENCE</scope>
    <source>
        <tissue evidence="1">Shoot tissue taken approximately 20 cm above the soil surface</tissue>
    </source>
</reference>
<accession>A0A0A8YVB4</accession>
<organism evidence="1">
    <name type="scientific">Arundo donax</name>
    <name type="common">Giant reed</name>
    <name type="synonym">Donax arundinaceus</name>
    <dbReference type="NCBI Taxonomy" id="35708"/>
    <lineage>
        <taxon>Eukaryota</taxon>
        <taxon>Viridiplantae</taxon>
        <taxon>Streptophyta</taxon>
        <taxon>Embryophyta</taxon>
        <taxon>Tracheophyta</taxon>
        <taxon>Spermatophyta</taxon>
        <taxon>Magnoliopsida</taxon>
        <taxon>Liliopsida</taxon>
        <taxon>Poales</taxon>
        <taxon>Poaceae</taxon>
        <taxon>PACMAD clade</taxon>
        <taxon>Arundinoideae</taxon>
        <taxon>Arundineae</taxon>
        <taxon>Arundo</taxon>
    </lineage>
</organism>
<protein>
    <submittedName>
        <fullName evidence="1">Uncharacterized protein</fullName>
    </submittedName>
</protein>
<evidence type="ECO:0000313" key="1">
    <source>
        <dbReference type="EMBL" id="JAD28445.1"/>
    </source>
</evidence>
<dbReference type="EMBL" id="GBRH01269450">
    <property type="protein sequence ID" value="JAD28445.1"/>
    <property type="molecule type" value="Transcribed_RNA"/>
</dbReference>
<dbReference type="AlphaFoldDB" id="A0A0A8YVB4"/>